<dbReference type="InterPro" id="IPR036390">
    <property type="entry name" value="WH_DNA-bd_sf"/>
</dbReference>
<dbReference type="Pfam" id="PF00392">
    <property type="entry name" value="GntR"/>
    <property type="match status" value="1"/>
</dbReference>
<protein>
    <submittedName>
        <fullName evidence="5">GntR family transcriptional regulator</fullName>
    </submittedName>
</protein>
<keyword evidence="3" id="KW-0804">Transcription</keyword>
<dbReference type="InterPro" id="IPR028978">
    <property type="entry name" value="Chorismate_lyase_/UTRA_dom_sf"/>
</dbReference>
<feature type="domain" description="HTH gntR-type" evidence="4">
    <location>
        <begin position="3"/>
        <end position="71"/>
    </location>
</feature>
<keyword evidence="2" id="KW-0238">DNA-binding</keyword>
<dbReference type="Gene3D" id="3.40.1410.10">
    <property type="entry name" value="Chorismate lyase-like"/>
    <property type="match status" value="1"/>
</dbReference>
<dbReference type="PANTHER" id="PTHR44846:SF1">
    <property type="entry name" value="MANNOSYL-D-GLYCERATE TRANSPORT_METABOLISM SYSTEM REPRESSOR MNGR-RELATED"/>
    <property type="match status" value="1"/>
</dbReference>
<dbReference type="EMBL" id="CP130144">
    <property type="protein sequence ID" value="WNZ48229.1"/>
    <property type="molecule type" value="Genomic_DNA"/>
</dbReference>
<dbReference type="GO" id="GO:0045892">
    <property type="term" value="P:negative regulation of DNA-templated transcription"/>
    <property type="evidence" value="ECO:0007669"/>
    <property type="project" value="TreeGrafter"/>
</dbReference>
<organism evidence="5">
    <name type="scientific">Leptolyngbya boryana CZ1</name>
    <dbReference type="NCBI Taxonomy" id="3060204"/>
    <lineage>
        <taxon>Bacteria</taxon>
        <taxon>Bacillati</taxon>
        <taxon>Cyanobacteriota</taxon>
        <taxon>Cyanophyceae</taxon>
        <taxon>Leptolyngbyales</taxon>
        <taxon>Leptolyngbyaceae</taxon>
        <taxon>Leptolyngbya group</taxon>
        <taxon>Leptolyngbya</taxon>
    </lineage>
</organism>
<dbReference type="PANTHER" id="PTHR44846">
    <property type="entry name" value="MANNOSYL-D-GLYCERATE TRANSPORT/METABOLISM SYSTEM REPRESSOR MNGR-RELATED"/>
    <property type="match status" value="1"/>
</dbReference>
<dbReference type="SMART" id="SM00866">
    <property type="entry name" value="UTRA"/>
    <property type="match status" value="1"/>
</dbReference>
<dbReference type="RefSeq" id="WP_316428587.1">
    <property type="nucleotide sequence ID" value="NZ_CP130144.1"/>
</dbReference>
<gene>
    <name evidence="5" type="ORF">Q2T42_10335</name>
</gene>
<evidence type="ECO:0000313" key="5">
    <source>
        <dbReference type="EMBL" id="WNZ48229.1"/>
    </source>
</evidence>
<dbReference type="CDD" id="cd07377">
    <property type="entry name" value="WHTH_GntR"/>
    <property type="match status" value="1"/>
</dbReference>
<keyword evidence="1" id="KW-0805">Transcription regulation</keyword>
<dbReference type="GO" id="GO:0003700">
    <property type="term" value="F:DNA-binding transcription factor activity"/>
    <property type="evidence" value="ECO:0007669"/>
    <property type="project" value="InterPro"/>
</dbReference>
<dbReference type="Gene3D" id="1.10.10.10">
    <property type="entry name" value="Winged helix-like DNA-binding domain superfamily/Winged helix DNA-binding domain"/>
    <property type="match status" value="1"/>
</dbReference>
<dbReference type="SUPFAM" id="SSF64288">
    <property type="entry name" value="Chorismate lyase-like"/>
    <property type="match status" value="1"/>
</dbReference>
<reference evidence="5" key="1">
    <citation type="journal article" date="2023" name="Plants (Basel)">
        <title>Genomic Analysis of Leptolyngbya boryana CZ1 Reveals Efficient Carbon Fixation Modules.</title>
        <authorList>
            <person name="Bai X."/>
            <person name="Wang H."/>
            <person name="Cheng W."/>
            <person name="Wang J."/>
            <person name="Ma M."/>
            <person name="Hu H."/>
            <person name="Song Z."/>
            <person name="Ma H."/>
            <person name="Fan Y."/>
            <person name="Du C."/>
            <person name="Xu J."/>
        </authorList>
    </citation>
    <scope>NUCLEOTIDE SEQUENCE</scope>
    <source>
        <strain evidence="5">CZ1</strain>
    </source>
</reference>
<accession>A0AA96X1Q1</accession>
<dbReference type="AlphaFoldDB" id="A0AA96X1Q1"/>
<evidence type="ECO:0000256" key="2">
    <source>
        <dbReference type="ARBA" id="ARBA00023125"/>
    </source>
</evidence>
<dbReference type="InterPro" id="IPR036388">
    <property type="entry name" value="WH-like_DNA-bd_sf"/>
</dbReference>
<evidence type="ECO:0000256" key="1">
    <source>
        <dbReference type="ARBA" id="ARBA00023015"/>
    </source>
</evidence>
<dbReference type="PROSITE" id="PS50949">
    <property type="entry name" value="HTH_GNTR"/>
    <property type="match status" value="1"/>
</dbReference>
<name>A0AA96X1Q1_LEPBY</name>
<proteinExistence type="predicted"/>
<evidence type="ECO:0000259" key="4">
    <source>
        <dbReference type="PROSITE" id="PS50949"/>
    </source>
</evidence>
<dbReference type="Pfam" id="PF07702">
    <property type="entry name" value="UTRA"/>
    <property type="match status" value="1"/>
</dbReference>
<dbReference type="InterPro" id="IPR000524">
    <property type="entry name" value="Tscrpt_reg_HTH_GntR"/>
</dbReference>
<dbReference type="SUPFAM" id="SSF46785">
    <property type="entry name" value="Winged helix' DNA-binding domain"/>
    <property type="match status" value="1"/>
</dbReference>
<sequence>MTFPLHLAISEKLRDRIRAGIYRPGDQLPSEHQLMAEFEVSRITARRAIANLTQQGLVNVQRGKGAFVSTQQKVVYSLSSPLLLEADLARQDIEITVQTLSFERVTAPVHVQKILNCAIAYLQKKVLLFNNVPSCVDITYIVPELAKAYGKELRQKLTFTTLEQYGICIQKIDAVIECTQADYETGEQLEVSLGHPLIVYRHTAFTEAGAIVHGESISRGDRFCYSIQIDRMITPDL</sequence>
<reference evidence="5" key="2">
    <citation type="submission" date="2023-07" db="EMBL/GenBank/DDBJ databases">
        <authorList>
            <person name="Bai X.-H."/>
            <person name="Wang H.-H."/>
            <person name="Wang J."/>
            <person name="Ma M.-Y."/>
            <person name="Hu H.-H."/>
            <person name="Song Z.-L."/>
            <person name="Ma H.-G."/>
            <person name="Fan Y."/>
            <person name="Du C.-Y."/>
            <person name="Xu J.-C."/>
        </authorList>
    </citation>
    <scope>NUCLEOTIDE SEQUENCE</scope>
    <source>
        <strain evidence="5">CZ1</strain>
    </source>
</reference>
<dbReference type="PRINTS" id="PR00035">
    <property type="entry name" value="HTHGNTR"/>
</dbReference>
<dbReference type="GO" id="GO:0003677">
    <property type="term" value="F:DNA binding"/>
    <property type="evidence" value="ECO:0007669"/>
    <property type="project" value="UniProtKB-KW"/>
</dbReference>
<dbReference type="InterPro" id="IPR011663">
    <property type="entry name" value="UTRA"/>
</dbReference>
<dbReference type="InterPro" id="IPR050679">
    <property type="entry name" value="Bact_HTH_transcr_reg"/>
</dbReference>
<dbReference type="SMART" id="SM00345">
    <property type="entry name" value="HTH_GNTR"/>
    <property type="match status" value="1"/>
</dbReference>
<evidence type="ECO:0000256" key="3">
    <source>
        <dbReference type="ARBA" id="ARBA00023163"/>
    </source>
</evidence>